<evidence type="ECO:0000313" key="3">
    <source>
        <dbReference type="Proteomes" id="UP001516400"/>
    </source>
</evidence>
<feature type="region of interest" description="Disordered" evidence="1">
    <location>
        <begin position="1"/>
        <end position="102"/>
    </location>
</feature>
<organism evidence="2 3">
    <name type="scientific">Cryptolaemus montrouzieri</name>
    <dbReference type="NCBI Taxonomy" id="559131"/>
    <lineage>
        <taxon>Eukaryota</taxon>
        <taxon>Metazoa</taxon>
        <taxon>Ecdysozoa</taxon>
        <taxon>Arthropoda</taxon>
        <taxon>Hexapoda</taxon>
        <taxon>Insecta</taxon>
        <taxon>Pterygota</taxon>
        <taxon>Neoptera</taxon>
        <taxon>Endopterygota</taxon>
        <taxon>Coleoptera</taxon>
        <taxon>Polyphaga</taxon>
        <taxon>Cucujiformia</taxon>
        <taxon>Coccinelloidea</taxon>
        <taxon>Coccinellidae</taxon>
        <taxon>Scymninae</taxon>
        <taxon>Scymnini</taxon>
        <taxon>Cryptolaemus</taxon>
    </lineage>
</organism>
<proteinExistence type="predicted"/>
<feature type="compositionally biased region" description="Polar residues" evidence="1">
    <location>
        <begin position="46"/>
        <end position="56"/>
    </location>
</feature>
<feature type="compositionally biased region" description="Basic and acidic residues" evidence="1">
    <location>
        <begin position="87"/>
        <end position="102"/>
    </location>
</feature>
<comment type="caution">
    <text evidence="2">The sequence shown here is derived from an EMBL/GenBank/DDBJ whole genome shotgun (WGS) entry which is preliminary data.</text>
</comment>
<dbReference type="EMBL" id="JABFTP020000185">
    <property type="protein sequence ID" value="KAL3286167.1"/>
    <property type="molecule type" value="Genomic_DNA"/>
</dbReference>
<evidence type="ECO:0000313" key="2">
    <source>
        <dbReference type="EMBL" id="KAL3286167.1"/>
    </source>
</evidence>
<gene>
    <name evidence="2" type="ORF">HHI36_000679</name>
</gene>
<dbReference type="AlphaFoldDB" id="A0ABD2P634"/>
<keyword evidence="3" id="KW-1185">Reference proteome</keyword>
<sequence>MVFPFSEGNSDDDSNQTSHVDGIMMPQSNINGKVTDEDSGDEDQVRPSNSPGSQLSARAEIYSGNQNRDDDFDPEDEIFFSGTGNKTEVENERKEELSSEEWRLRSSANGMAIFQSF</sequence>
<dbReference type="Proteomes" id="UP001516400">
    <property type="component" value="Unassembled WGS sequence"/>
</dbReference>
<protein>
    <submittedName>
        <fullName evidence="2">Uncharacterized protein</fullName>
    </submittedName>
</protein>
<evidence type="ECO:0000256" key="1">
    <source>
        <dbReference type="SAM" id="MobiDB-lite"/>
    </source>
</evidence>
<accession>A0ABD2P634</accession>
<reference evidence="2 3" key="1">
    <citation type="journal article" date="2021" name="BMC Biol.">
        <title>Horizontally acquired antibacterial genes associated with adaptive radiation of ladybird beetles.</title>
        <authorList>
            <person name="Li H.S."/>
            <person name="Tang X.F."/>
            <person name="Huang Y.H."/>
            <person name="Xu Z.Y."/>
            <person name="Chen M.L."/>
            <person name="Du X.Y."/>
            <person name="Qiu B.Y."/>
            <person name="Chen P.T."/>
            <person name="Zhang W."/>
            <person name="Slipinski A."/>
            <person name="Escalona H.E."/>
            <person name="Waterhouse R.M."/>
            <person name="Zwick A."/>
            <person name="Pang H."/>
        </authorList>
    </citation>
    <scope>NUCLEOTIDE SEQUENCE [LARGE SCALE GENOMIC DNA]</scope>
    <source>
        <strain evidence="2">SYSU2018</strain>
    </source>
</reference>
<name>A0ABD2P634_9CUCU</name>